<evidence type="ECO:0000313" key="2">
    <source>
        <dbReference type="EMBL" id="KAB2612481.1"/>
    </source>
</evidence>
<dbReference type="EMBL" id="SMOL01000458">
    <property type="protein sequence ID" value="KAB2612481.1"/>
    <property type="molecule type" value="Genomic_DNA"/>
</dbReference>
<feature type="compositionally biased region" description="Basic and acidic residues" evidence="1">
    <location>
        <begin position="25"/>
        <end position="54"/>
    </location>
</feature>
<comment type="caution">
    <text evidence="2">The sequence shown here is derived from an EMBL/GenBank/DDBJ whole genome shotgun (WGS) entry which is preliminary data.</text>
</comment>
<gene>
    <name evidence="2" type="ORF">D8674_034797</name>
</gene>
<feature type="region of interest" description="Disordered" evidence="1">
    <location>
        <begin position="1"/>
        <end position="69"/>
    </location>
</feature>
<reference evidence="3" key="2">
    <citation type="submission" date="2019-10" db="EMBL/GenBank/DDBJ databases">
        <title>A de novo genome assembly of a pear dwarfing rootstock.</title>
        <authorList>
            <person name="Wang F."/>
            <person name="Wang J."/>
            <person name="Li S."/>
            <person name="Zhang Y."/>
            <person name="Fang M."/>
            <person name="Ma L."/>
            <person name="Zhao Y."/>
            <person name="Jiang S."/>
        </authorList>
    </citation>
    <scope>NUCLEOTIDE SEQUENCE [LARGE SCALE GENOMIC DNA]</scope>
</reference>
<reference evidence="2 3" key="3">
    <citation type="submission" date="2019-11" db="EMBL/GenBank/DDBJ databases">
        <title>A de novo genome assembly of a pear dwarfing rootstock.</title>
        <authorList>
            <person name="Wang F."/>
            <person name="Wang J."/>
            <person name="Li S."/>
            <person name="Zhang Y."/>
            <person name="Fang M."/>
            <person name="Ma L."/>
            <person name="Zhao Y."/>
            <person name="Jiang S."/>
        </authorList>
    </citation>
    <scope>NUCLEOTIDE SEQUENCE [LARGE SCALE GENOMIC DNA]</scope>
    <source>
        <strain evidence="2">S2</strain>
        <tissue evidence="2">Leaf</tissue>
    </source>
</reference>
<proteinExistence type="predicted"/>
<sequence length="96" mass="11084">MVVWRGKTVVESEEKGEMGKFGGKRWREGEKVRKQGDEIEGGRKGKREEGEEGRAGLPPTPSRSKRSMVKRVSEVWALWGRERAHSHRQKKSFTFD</sequence>
<keyword evidence="3" id="KW-1185">Reference proteome</keyword>
<name>A0A5N5GFB8_9ROSA</name>
<dbReference type="Proteomes" id="UP000327157">
    <property type="component" value="Chromosome 9"/>
</dbReference>
<evidence type="ECO:0000313" key="3">
    <source>
        <dbReference type="Proteomes" id="UP000327157"/>
    </source>
</evidence>
<accession>A0A5N5GFB8</accession>
<dbReference type="AlphaFoldDB" id="A0A5N5GFB8"/>
<organism evidence="2 3">
    <name type="scientific">Pyrus ussuriensis x Pyrus communis</name>
    <dbReference type="NCBI Taxonomy" id="2448454"/>
    <lineage>
        <taxon>Eukaryota</taxon>
        <taxon>Viridiplantae</taxon>
        <taxon>Streptophyta</taxon>
        <taxon>Embryophyta</taxon>
        <taxon>Tracheophyta</taxon>
        <taxon>Spermatophyta</taxon>
        <taxon>Magnoliopsida</taxon>
        <taxon>eudicotyledons</taxon>
        <taxon>Gunneridae</taxon>
        <taxon>Pentapetalae</taxon>
        <taxon>rosids</taxon>
        <taxon>fabids</taxon>
        <taxon>Rosales</taxon>
        <taxon>Rosaceae</taxon>
        <taxon>Amygdaloideae</taxon>
        <taxon>Maleae</taxon>
        <taxon>Pyrus</taxon>
    </lineage>
</organism>
<reference evidence="2 3" key="1">
    <citation type="submission" date="2019-09" db="EMBL/GenBank/DDBJ databases">
        <authorList>
            <person name="Ou C."/>
        </authorList>
    </citation>
    <scope>NUCLEOTIDE SEQUENCE [LARGE SCALE GENOMIC DNA]</scope>
    <source>
        <strain evidence="2">S2</strain>
        <tissue evidence="2">Leaf</tissue>
    </source>
</reference>
<evidence type="ECO:0000256" key="1">
    <source>
        <dbReference type="SAM" id="MobiDB-lite"/>
    </source>
</evidence>
<protein>
    <submittedName>
        <fullName evidence="2">MYB-like transcription factor ETC3</fullName>
    </submittedName>
</protein>
<feature type="compositionally biased region" description="Basic and acidic residues" evidence="1">
    <location>
        <begin position="8"/>
        <end position="18"/>
    </location>
</feature>